<dbReference type="AlphaFoldDB" id="A0A2T0SS78"/>
<dbReference type="EMBL" id="PVTF01000012">
    <property type="protein sequence ID" value="PRY36271.1"/>
    <property type="molecule type" value="Genomic_DNA"/>
</dbReference>
<keyword evidence="1" id="KW-0812">Transmembrane</keyword>
<comment type="caution">
    <text evidence="2">The sequence shown here is derived from an EMBL/GenBank/DDBJ whole genome shotgun (WGS) entry which is preliminary data.</text>
</comment>
<dbReference type="Proteomes" id="UP000239494">
    <property type="component" value="Unassembled WGS sequence"/>
</dbReference>
<feature type="transmembrane region" description="Helical" evidence="1">
    <location>
        <begin position="191"/>
        <end position="209"/>
    </location>
</feature>
<feature type="transmembrane region" description="Helical" evidence="1">
    <location>
        <begin position="118"/>
        <end position="142"/>
    </location>
</feature>
<evidence type="ECO:0008006" key="4">
    <source>
        <dbReference type="Google" id="ProtNLM"/>
    </source>
</evidence>
<evidence type="ECO:0000256" key="1">
    <source>
        <dbReference type="SAM" id="Phobius"/>
    </source>
</evidence>
<evidence type="ECO:0000313" key="3">
    <source>
        <dbReference type="Proteomes" id="UP000239494"/>
    </source>
</evidence>
<sequence length="335" mass="35979">MSTTADHTDDPGDHDDEITRGLDALTAHLASVAPRPTAPAPTPAPVATPIMSKRVSKRLAEHTEAAQLLELDDDDTPFLIESESVRKRRKAVRRAGQLYLLDQDPAALAYRDARMRRLVITLGMAALVLGLAWSTAGVQHFAAATSQPYSVGWWLAWLVEPVCSLALLMIVGARAYLAVRGTPLDATAVTRIERVFLALIVFMNIWPYLPWTLPAGQAFTLAPVVVHLLGPIVAVAVTHTLPVILARFADLHHTALRTTAGIHATDGDGVTGPSCSANTPAGPRPELAALVERVRALITAGQLRPDVGVRPIRRALSCSMATATEVRDALNRTTH</sequence>
<proteinExistence type="predicted"/>
<reference evidence="2 3" key="1">
    <citation type="submission" date="2018-03" db="EMBL/GenBank/DDBJ databases">
        <title>Genomic Encyclopedia of Archaeal and Bacterial Type Strains, Phase II (KMG-II): from individual species to whole genera.</title>
        <authorList>
            <person name="Goeker M."/>
        </authorList>
    </citation>
    <scope>NUCLEOTIDE SEQUENCE [LARGE SCALE GENOMIC DNA]</scope>
    <source>
        <strain evidence="2 3">DSM 44720</strain>
    </source>
</reference>
<feature type="transmembrane region" description="Helical" evidence="1">
    <location>
        <begin position="221"/>
        <end position="245"/>
    </location>
</feature>
<protein>
    <recommendedName>
        <fullName evidence="4">Conjugal transfer protein TraI</fullName>
    </recommendedName>
</protein>
<dbReference type="OrthoDB" id="3521215at2"/>
<evidence type="ECO:0000313" key="2">
    <source>
        <dbReference type="EMBL" id="PRY36271.1"/>
    </source>
</evidence>
<keyword evidence="1" id="KW-0472">Membrane</keyword>
<keyword evidence="3" id="KW-1185">Reference proteome</keyword>
<keyword evidence="1" id="KW-1133">Transmembrane helix</keyword>
<dbReference type="RefSeq" id="WP_106192809.1">
    <property type="nucleotide sequence ID" value="NZ_PVTF01000012.1"/>
</dbReference>
<gene>
    <name evidence="2" type="ORF">CLV43_112198</name>
</gene>
<feature type="transmembrane region" description="Helical" evidence="1">
    <location>
        <begin position="154"/>
        <end position="179"/>
    </location>
</feature>
<accession>A0A2T0SS78</accession>
<organism evidence="2 3">
    <name type="scientific">Umezawaea tangerina</name>
    <dbReference type="NCBI Taxonomy" id="84725"/>
    <lineage>
        <taxon>Bacteria</taxon>
        <taxon>Bacillati</taxon>
        <taxon>Actinomycetota</taxon>
        <taxon>Actinomycetes</taxon>
        <taxon>Pseudonocardiales</taxon>
        <taxon>Pseudonocardiaceae</taxon>
        <taxon>Umezawaea</taxon>
    </lineage>
</organism>
<name>A0A2T0SS78_9PSEU</name>